<dbReference type="GO" id="GO:0003677">
    <property type="term" value="F:DNA binding"/>
    <property type="evidence" value="ECO:0007669"/>
    <property type="project" value="UniProtKB-KW"/>
</dbReference>
<gene>
    <name evidence="2" type="ORF">BCL74_3362</name>
</gene>
<dbReference type="GO" id="GO:0006950">
    <property type="term" value="P:response to stress"/>
    <property type="evidence" value="ECO:0007669"/>
    <property type="project" value="TreeGrafter"/>
</dbReference>
<sequence>MAEPGEAGYALEAQVGHLLRRAHQRATAIFLAAMQEHQVTPTQWAALAKLREEGSLSQNHLGRLTAMDPATIQGVSRRLIARKLVCRQADPDDRRRAVLRLTEDGERLVDGLYGAAFGISQDTLAPLSETERETFLSMLRRLS</sequence>
<dbReference type="Gene3D" id="1.10.10.10">
    <property type="entry name" value="Winged helix-like DNA-binding domain superfamily/Winged helix DNA-binding domain"/>
    <property type="match status" value="1"/>
</dbReference>
<dbReference type="PANTHER" id="PTHR33164">
    <property type="entry name" value="TRANSCRIPTIONAL REGULATOR, MARR FAMILY"/>
    <property type="match status" value="1"/>
</dbReference>
<feature type="domain" description="HTH marR-type" evidence="1">
    <location>
        <begin position="12"/>
        <end position="143"/>
    </location>
</feature>
<dbReference type="PRINTS" id="PR00598">
    <property type="entry name" value="HTHMARR"/>
</dbReference>
<dbReference type="GO" id="GO:0003700">
    <property type="term" value="F:DNA-binding transcription factor activity"/>
    <property type="evidence" value="ECO:0007669"/>
    <property type="project" value="InterPro"/>
</dbReference>
<name>A0A420WAL3_9PROT</name>
<dbReference type="PROSITE" id="PS50995">
    <property type="entry name" value="HTH_MARR_2"/>
    <property type="match status" value="1"/>
</dbReference>
<evidence type="ECO:0000313" key="2">
    <source>
        <dbReference type="EMBL" id="RKQ68044.1"/>
    </source>
</evidence>
<accession>A0A420WAL3</accession>
<proteinExistence type="predicted"/>
<dbReference type="PANTHER" id="PTHR33164:SF95">
    <property type="entry name" value="TRANSCRIPTIONAL REGULATOR"/>
    <property type="match status" value="1"/>
</dbReference>
<dbReference type="AlphaFoldDB" id="A0A420WAL3"/>
<dbReference type="EMBL" id="RBIG01000004">
    <property type="protein sequence ID" value="RKQ68044.1"/>
    <property type="molecule type" value="Genomic_DNA"/>
</dbReference>
<dbReference type="InterPro" id="IPR036388">
    <property type="entry name" value="WH-like_DNA-bd_sf"/>
</dbReference>
<dbReference type="Pfam" id="PF01047">
    <property type="entry name" value="MarR"/>
    <property type="match status" value="1"/>
</dbReference>
<keyword evidence="2" id="KW-0238">DNA-binding</keyword>
<dbReference type="OrthoDB" id="9814496at2"/>
<dbReference type="InterPro" id="IPR000835">
    <property type="entry name" value="HTH_MarR-typ"/>
</dbReference>
<dbReference type="InterPro" id="IPR036390">
    <property type="entry name" value="WH_DNA-bd_sf"/>
</dbReference>
<reference evidence="2 3" key="1">
    <citation type="submission" date="2018-10" db="EMBL/GenBank/DDBJ databases">
        <title>Comparative analysis of microorganisms from saline springs in Andes Mountain Range, Colombia.</title>
        <authorList>
            <person name="Rubin E."/>
        </authorList>
    </citation>
    <scope>NUCLEOTIDE SEQUENCE [LARGE SCALE GENOMIC DNA]</scope>
    <source>
        <strain evidence="2 3">USBA 36</strain>
    </source>
</reference>
<dbReference type="RefSeq" id="WP_121221775.1">
    <property type="nucleotide sequence ID" value="NZ_RBIG01000004.1"/>
</dbReference>
<dbReference type="Proteomes" id="UP000277424">
    <property type="component" value="Unassembled WGS sequence"/>
</dbReference>
<dbReference type="SMART" id="SM00347">
    <property type="entry name" value="HTH_MARR"/>
    <property type="match status" value="1"/>
</dbReference>
<evidence type="ECO:0000313" key="3">
    <source>
        <dbReference type="Proteomes" id="UP000277424"/>
    </source>
</evidence>
<organism evidence="2 3">
    <name type="scientific">Oceanibaculum indicum</name>
    <dbReference type="NCBI Taxonomy" id="526216"/>
    <lineage>
        <taxon>Bacteria</taxon>
        <taxon>Pseudomonadati</taxon>
        <taxon>Pseudomonadota</taxon>
        <taxon>Alphaproteobacteria</taxon>
        <taxon>Rhodospirillales</taxon>
        <taxon>Oceanibaculaceae</taxon>
        <taxon>Oceanibaculum</taxon>
    </lineage>
</organism>
<evidence type="ECO:0000259" key="1">
    <source>
        <dbReference type="PROSITE" id="PS50995"/>
    </source>
</evidence>
<comment type="caution">
    <text evidence="2">The sequence shown here is derived from an EMBL/GenBank/DDBJ whole genome shotgun (WGS) entry which is preliminary data.</text>
</comment>
<protein>
    <submittedName>
        <fullName evidence="2">DNA-binding MarR family transcriptional regulator</fullName>
    </submittedName>
</protein>
<dbReference type="SUPFAM" id="SSF46785">
    <property type="entry name" value="Winged helix' DNA-binding domain"/>
    <property type="match status" value="1"/>
</dbReference>
<dbReference type="InterPro" id="IPR039422">
    <property type="entry name" value="MarR/SlyA-like"/>
</dbReference>